<protein>
    <submittedName>
        <fullName evidence="2">Uncharacterized protein</fullName>
    </submittedName>
</protein>
<evidence type="ECO:0000256" key="1">
    <source>
        <dbReference type="SAM" id="MobiDB-lite"/>
    </source>
</evidence>
<feature type="region of interest" description="Disordered" evidence="1">
    <location>
        <begin position="264"/>
        <end position="290"/>
    </location>
</feature>
<dbReference type="InterPro" id="IPR011051">
    <property type="entry name" value="RmlC_Cupin_sf"/>
</dbReference>
<feature type="compositionally biased region" description="Low complexity" evidence="1">
    <location>
        <begin position="128"/>
        <end position="150"/>
    </location>
</feature>
<dbReference type="RefSeq" id="XP_046011801.1">
    <property type="nucleotide sequence ID" value="XM_046158894.1"/>
</dbReference>
<dbReference type="GeneID" id="70188440"/>
<dbReference type="AlphaFoldDB" id="A0A9P9BME0"/>
<feature type="compositionally biased region" description="Gly residues" evidence="1">
    <location>
        <begin position="276"/>
        <end position="290"/>
    </location>
</feature>
<name>A0A9P9BME0_9PEZI</name>
<evidence type="ECO:0000313" key="3">
    <source>
        <dbReference type="Proteomes" id="UP000756346"/>
    </source>
</evidence>
<sequence length="385" mass="41997">MPRTTFTNTAEDPSITFELPNGPMTLYFHGNMPPDFQPADPVQGATPLVTSARDGPPAAAAAVAAAEKRRTGWNLLPVPQSDVAASVIPPGSHWAAAPHWHELHTEHFVVVRGFALVRIRGEYLVVGSSSSSSGSSKVAGSDNAGGVVVEDNGDDGRRRRTDTAAIAQTVLEIPPFTIHGFSRADVPGPAADRAWAEYESRNRGVPGAERHRYGAWREQDVVLFEWTSPSDGKKELFFRNMMSYFRDHLQPLLADILEPHPSSLRRRRQGENDNGAGLGAGLEGRRGGVSRGEWARSWPRAATSALRILVQIPPLVFSLAHLDNHMLLLDNRLGVKHDGGVSAVSLALSHGLNAVVKRVGGWFGWRSWWDEYTPVRLRTVAASLR</sequence>
<dbReference type="EMBL" id="JAGTJQ010000006">
    <property type="protein sequence ID" value="KAH7029513.1"/>
    <property type="molecule type" value="Genomic_DNA"/>
</dbReference>
<organism evidence="2 3">
    <name type="scientific">Microdochium trichocladiopsis</name>
    <dbReference type="NCBI Taxonomy" id="1682393"/>
    <lineage>
        <taxon>Eukaryota</taxon>
        <taxon>Fungi</taxon>
        <taxon>Dikarya</taxon>
        <taxon>Ascomycota</taxon>
        <taxon>Pezizomycotina</taxon>
        <taxon>Sordariomycetes</taxon>
        <taxon>Xylariomycetidae</taxon>
        <taxon>Xylariales</taxon>
        <taxon>Microdochiaceae</taxon>
        <taxon>Microdochium</taxon>
    </lineage>
</organism>
<reference evidence="2" key="1">
    <citation type="journal article" date="2021" name="Nat. Commun.">
        <title>Genetic determinants of endophytism in the Arabidopsis root mycobiome.</title>
        <authorList>
            <person name="Mesny F."/>
            <person name="Miyauchi S."/>
            <person name="Thiergart T."/>
            <person name="Pickel B."/>
            <person name="Atanasova L."/>
            <person name="Karlsson M."/>
            <person name="Huettel B."/>
            <person name="Barry K.W."/>
            <person name="Haridas S."/>
            <person name="Chen C."/>
            <person name="Bauer D."/>
            <person name="Andreopoulos W."/>
            <person name="Pangilinan J."/>
            <person name="LaButti K."/>
            <person name="Riley R."/>
            <person name="Lipzen A."/>
            <person name="Clum A."/>
            <person name="Drula E."/>
            <person name="Henrissat B."/>
            <person name="Kohler A."/>
            <person name="Grigoriev I.V."/>
            <person name="Martin F.M."/>
            <person name="Hacquard S."/>
        </authorList>
    </citation>
    <scope>NUCLEOTIDE SEQUENCE</scope>
    <source>
        <strain evidence="2">MPI-CAGE-CH-0230</strain>
    </source>
</reference>
<evidence type="ECO:0000313" key="2">
    <source>
        <dbReference type="EMBL" id="KAH7029513.1"/>
    </source>
</evidence>
<dbReference type="Proteomes" id="UP000756346">
    <property type="component" value="Unassembled WGS sequence"/>
</dbReference>
<keyword evidence="3" id="KW-1185">Reference proteome</keyword>
<dbReference type="OrthoDB" id="504210at2759"/>
<feature type="region of interest" description="Disordered" evidence="1">
    <location>
        <begin position="128"/>
        <end position="158"/>
    </location>
</feature>
<gene>
    <name evidence="2" type="ORF">B0I36DRAFT_364047</name>
</gene>
<proteinExistence type="predicted"/>
<accession>A0A9P9BME0</accession>
<dbReference type="SUPFAM" id="SSF51182">
    <property type="entry name" value="RmlC-like cupins"/>
    <property type="match status" value="1"/>
</dbReference>
<comment type="caution">
    <text evidence="2">The sequence shown here is derived from an EMBL/GenBank/DDBJ whole genome shotgun (WGS) entry which is preliminary data.</text>
</comment>